<sequence>MLDSVLLRHDFACIEVDWLLITQTVGSYEDLPRKYTLDVESFDLQHVILRSRPKKSIIVIQSPAD</sequence>
<organism evidence="1 2">
    <name type="scientific">Golovinomyces cichoracearum</name>
    <dbReference type="NCBI Taxonomy" id="62708"/>
    <lineage>
        <taxon>Eukaryota</taxon>
        <taxon>Fungi</taxon>
        <taxon>Dikarya</taxon>
        <taxon>Ascomycota</taxon>
        <taxon>Pezizomycotina</taxon>
        <taxon>Leotiomycetes</taxon>
        <taxon>Erysiphales</taxon>
        <taxon>Erysiphaceae</taxon>
        <taxon>Golovinomyces</taxon>
    </lineage>
</organism>
<evidence type="ECO:0000313" key="1">
    <source>
        <dbReference type="EMBL" id="RKF77867.1"/>
    </source>
</evidence>
<accession>A0A420ITL5</accession>
<evidence type="ECO:0000313" key="2">
    <source>
        <dbReference type="Proteomes" id="UP000285405"/>
    </source>
</evidence>
<dbReference type="Proteomes" id="UP000285405">
    <property type="component" value="Unassembled WGS sequence"/>
</dbReference>
<dbReference type="AlphaFoldDB" id="A0A420ITL5"/>
<gene>
    <name evidence="1" type="ORF">GcC1_060025</name>
</gene>
<proteinExistence type="predicted"/>
<reference evidence="1 2" key="1">
    <citation type="journal article" date="2018" name="BMC Genomics">
        <title>Comparative genome analyses reveal sequence features reflecting distinct modes of host-adaptation between dicot and monocot powdery mildew.</title>
        <authorList>
            <person name="Wu Y."/>
            <person name="Ma X."/>
            <person name="Pan Z."/>
            <person name="Kale S.D."/>
            <person name="Song Y."/>
            <person name="King H."/>
            <person name="Zhang Q."/>
            <person name="Presley C."/>
            <person name="Deng X."/>
            <person name="Wei C.I."/>
            <person name="Xiao S."/>
        </authorList>
    </citation>
    <scope>NUCLEOTIDE SEQUENCE [LARGE SCALE GENOMIC DNA]</scope>
    <source>
        <strain evidence="1">UCSC1</strain>
    </source>
</reference>
<dbReference type="EMBL" id="MCBR01006035">
    <property type="protein sequence ID" value="RKF77867.1"/>
    <property type="molecule type" value="Genomic_DNA"/>
</dbReference>
<protein>
    <submittedName>
        <fullName evidence="1">Uncharacterized protein</fullName>
    </submittedName>
</protein>
<comment type="caution">
    <text evidence="1">The sequence shown here is derived from an EMBL/GenBank/DDBJ whole genome shotgun (WGS) entry which is preliminary data.</text>
</comment>
<name>A0A420ITL5_9PEZI</name>